<dbReference type="Gene3D" id="3.20.20.190">
    <property type="entry name" value="Phosphatidylinositol (PI) phosphodiesterase"/>
    <property type="match status" value="1"/>
</dbReference>
<dbReference type="CDD" id="cd08566">
    <property type="entry name" value="GDPD_AtGDE_like"/>
    <property type="match status" value="1"/>
</dbReference>
<dbReference type="GO" id="GO:0006644">
    <property type="term" value="P:phospholipid metabolic process"/>
    <property type="evidence" value="ECO:0007669"/>
    <property type="project" value="TreeGrafter"/>
</dbReference>
<name>A0A1X7ICR2_9SPHI</name>
<accession>A0A1X7ICR2</accession>
<dbReference type="RefSeq" id="WP_234991064.1">
    <property type="nucleotide sequence ID" value="NZ_FXAU01000001.1"/>
</dbReference>
<evidence type="ECO:0000256" key="1">
    <source>
        <dbReference type="SAM" id="SignalP"/>
    </source>
</evidence>
<dbReference type="EMBL" id="FXAU01000001">
    <property type="protein sequence ID" value="SMG12037.1"/>
    <property type="molecule type" value="Genomic_DNA"/>
</dbReference>
<dbReference type="Pfam" id="PF03009">
    <property type="entry name" value="GDPD"/>
    <property type="match status" value="1"/>
</dbReference>
<keyword evidence="1" id="KW-0732">Signal</keyword>
<dbReference type="InterPro" id="IPR017946">
    <property type="entry name" value="PLC-like_Pdiesterase_TIM-brl"/>
</dbReference>
<feature type="chain" id="PRO_5013005053" evidence="1">
    <location>
        <begin position="25"/>
        <end position="282"/>
    </location>
</feature>
<protein>
    <submittedName>
        <fullName evidence="3">Glycerophosphoryl diester phosphodiesterase</fullName>
    </submittedName>
</protein>
<dbReference type="GO" id="GO:0008889">
    <property type="term" value="F:glycerophosphodiester phosphodiesterase activity"/>
    <property type="evidence" value="ECO:0007669"/>
    <property type="project" value="TreeGrafter"/>
</dbReference>
<sequence>MRRLSYFICLSLTLLGTGMTTTKAQSTNLRATLASSKLHYAAHRGAHRQYPENSLAAIEEAIALGATVVEVDVRATKDGVLVLMHDKTVDRTTTGKGKVSDLTFAELQKLRLRQTANGAASDHKIPTLEEAFVRSKGRIIMDLDFKEERREFVKQTYDLIAQEGMEDGVLFFMYDYKDMGEAYALNPKITLFPRARSVKELKKIMRSKMTFIAHIDESFQKNDKLMALHKKDFYLWINTLGEVDEQARTQGAAAYRSFLEQYPFVQVIQTDNPEIWKTLLKR</sequence>
<dbReference type="STRING" id="561061.SAMN05660862_0656"/>
<organism evidence="3 4">
    <name type="scientific">Sphingobacterium psychroaquaticum</name>
    <dbReference type="NCBI Taxonomy" id="561061"/>
    <lineage>
        <taxon>Bacteria</taxon>
        <taxon>Pseudomonadati</taxon>
        <taxon>Bacteroidota</taxon>
        <taxon>Sphingobacteriia</taxon>
        <taxon>Sphingobacteriales</taxon>
        <taxon>Sphingobacteriaceae</taxon>
        <taxon>Sphingobacterium</taxon>
    </lineage>
</organism>
<dbReference type="PANTHER" id="PTHR46320">
    <property type="entry name" value="GLYCEROPHOSPHODIESTER PHOSPHODIESTERASE 1"/>
    <property type="match status" value="1"/>
</dbReference>
<feature type="domain" description="GP-PDE" evidence="2">
    <location>
        <begin position="38"/>
        <end position="280"/>
    </location>
</feature>
<reference evidence="3 4" key="1">
    <citation type="submission" date="2017-04" db="EMBL/GenBank/DDBJ databases">
        <authorList>
            <person name="Afonso C.L."/>
            <person name="Miller P.J."/>
            <person name="Scott M.A."/>
            <person name="Spackman E."/>
            <person name="Goraichik I."/>
            <person name="Dimitrov K.M."/>
            <person name="Suarez D.L."/>
            <person name="Swayne D.E."/>
        </authorList>
    </citation>
    <scope>NUCLEOTIDE SEQUENCE [LARGE SCALE GENOMIC DNA]</scope>
    <source>
        <strain evidence="3 4">DSM 22418</strain>
    </source>
</reference>
<dbReference type="PANTHER" id="PTHR46320:SF1">
    <property type="entry name" value="GLYCEROPHOSPHODIESTER PHOSPHODIESTERASE 1"/>
    <property type="match status" value="1"/>
</dbReference>
<evidence type="ECO:0000313" key="3">
    <source>
        <dbReference type="EMBL" id="SMG12037.1"/>
    </source>
</evidence>
<proteinExistence type="predicted"/>
<dbReference type="InterPro" id="IPR030395">
    <property type="entry name" value="GP_PDE_dom"/>
</dbReference>
<dbReference type="PROSITE" id="PS51704">
    <property type="entry name" value="GP_PDE"/>
    <property type="match status" value="1"/>
</dbReference>
<evidence type="ECO:0000259" key="2">
    <source>
        <dbReference type="PROSITE" id="PS51704"/>
    </source>
</evidence>
<dbReference type="GO" id="GO:0005886">
    <property type="term" value="C:plasma membrane"/>
    <property type="evidence" value="ECO:0007669"/>
    <property type="project" value="TreeGrafter"/>
</dbReference>
<dbReference type="AlphaFoldDB" id="A0A1X7ICR2"/>
<gene>
    <name evidence="3" type="ORF">SAMN05660862_0656</name>
</gene>
<dbReference type="GO" id="GO:0070291">
    <property type="term" value="P:N-acylethanolamine metabolic process"/>
    <property type="evidence" value="ECO:0007669"/>
    <property type="project" value="TreeGrafter"/>
</dbReference>
<feature type="signal peptide" evidence="1">
    <location>
        <begin position="1"/>
        <end position="24"/>
    </location>
</feature>
<dbReference type="GO" id="GO:0006580">
    <property type="term" value="P:ethanolamine metabolic process"/>
    <property type="evidence" value="ECO:0007669"/>
    <property type="project" value="TreeGrafter"/>
</dbReference>
<evidence type="ECO:0000313" key="4">
    <source>
        <dbReference type="Proteomes" id="UP000192980"/>
    </source>
</evidence>
<dbReference type="SUPFAM" id="SSF51695">
    <property type="entry name" value="PLC-like phosphodiesterases"/>
    <property type="match status" value="1"/>
</dbReference>
<dbReference type="Proteomes" id="UP000192980">
    <property type="component" value="Unassembled WGS sequence"/>
</dbReference>
<keyword evidence="4" id="KW-1185">Reference proteome</keyword>